<evidence type="ECO:0000256" key="2">
    <source>
        <dbReference type="SAM" id="MobiDB-lite"/>
    </source>
</evidence>
<dbReference type="PRINTS" id="PR00950">
    <property type="entry name" value="TYPE3IMSPROT"/>
</dbReference>
<dbReference type="PANTHER" id="PTHR30531">
    <property type="entry name" value="FLAGELLAR BIOSYNTHETIC PROTEIN FLHB"/>
    <property type="match status" value="1"/>
</dbReference>
<feature type="transmembrane region" description="Helical" evidence="3">
    <location>
        <begin position="183"/>
        <end position="214"/>
    </location>
</feature>
<dbReference type="InterPro" id="IPR029025">
    <property type="entry name" value="T3SS_substrate_exporter_C"/>
</dbReference>
<feature type="region of interest" description="Disordered" evidence="2">
    <location>
        <begin position="1"/>
        <end position="24"/>
    </location>
</feature>
<feature type="compositionally biased region" description="Basic and acidic residues" evidence="2">
    <location>
        <begin position="9"/>
        <end position="24"/>
    </location>
</feature>
<dbReference type="Gene3D" id="3.40.1690.10">
    <property type="entry name" value="secretion proteins EscU"/>
    <property type="match status" value="1"/>
</dbReference>
<dbReference type="SUPFAM" id="SSF160544">
    <property type="entry name" value="EscU C-terminal domain-like"/>
    <property type="match status" value="1"/>
</dbReference>
<keyword evidence="3" id="KW-1133">Transmembrane helix</keyword>
<sequence length="361" mass="39383">MSGQDDDSEKSFEPTPRKLEEARRKGEIAKSADFSVAAGYAGMFFTLSVLGVAAVAHTGEALTVLLDQAHNIAPLVFEGHPATVFGGILKNLLWSLSPLFVLPATAVLLSLFAQRAILFTPSKLAMKPNRISLVQNARNKFGRGGLFEFAKGFAKLLIYSICLGFFLRANLDKMASTVLADPAMAAAMLAELLISLLLVVTLVASVLGVIDYLWQRQEHIRKNMMTRKEMMDESKEAEGDPYIKQSRRQKAQAIASNQMLADVPSADVVIVNPTHYAVALKWSRKPGEAPICVAKGTDEIARRIRDAAQAAAVPIRSDPPTARALFATVDIGQEIPGELYRPVATAIRFAEAMRMKMRSQL</sequence>
<comment type="similarity">
    <text evidence="1">Belongs to the type III secretion exporter family.</text>
</comment>
<dbReference type="InterPro" id="IPR006135">
    <property type="entry name" value="T3SS_substrate_exporter"/>
</dbReference>
<dbReference type="AlphaFoldDB" id="A0A1I4K9K4"/>
<dbReference type="GO" id="GO:0005886">
    <property type="term" value="C:plasma membrane"/>
    <property type="evidence" value="ECO:0007669"/>
    <property type="project" value="TreeGrafter"/>
</dbReference>
<dbReference type="Proteomes" id="UP000199144">
    <property type="component" value="Unassembled WGS sequence"/>
</dbReference>
<dbReference type="STRING" id="254406.SAMN04488042_1011382"/>
<keyword evidence="3" id="KW-0472">Membrane</keyword>
<dbReference type="PANTHER" id="PTHR30531:SF12">
    <property type="entry name" value="FLAGELLAR BIOSYNTHETIC PROTEIN FLHB"/>
    <property type="match status" value="1"/>
</dbReference>
<feature type="transmembrane region" description="Helical" evidence="3">
    <location>
        <begin position="153"/>
        <end position="171"/>
    </location>
</feature>
<accession>A0A1I4K9K4</accession>
<proteinExistence type="inferred from homology"/>
<keyword evidence="3" id="KW-0812">Transmembrane</keyword>
<keyword evidence="4" id="KW-0969">Cilium</keyword>
<dbReference type="OrthoDB" id="9807950at2"/>
<name>A0A1I4K9K4_9RHOB</name>
<keyword evidence="4" id="KW-0966">Cell projection</keyword>
<organism evidence="4 5">
    <name type="scientific">Shimia aestuarii</name>
    <dbReference type="NCBI Taxonomy" id="254406"/>
    <lineage>
        <taxon>Bacteria</taxon>
        <taxon>Pseudomonadati</taxon>
        <taxon>Pseudomonadota</taxon>
        <taxon>Alphaproteobacteria</taxon>
        <taxon>Rhodobacterales</taxon>
        <taxon>Roseobacteraceae</taxon>
    </lineage>
</organism>
<protein>
    <submittedName>
        <fullName evidence="4">Flagellar biosynthetic protein FlhB</fullName>
    </submittedName>
</protein>
<dbReference type="EMBL" id="FOTQ01000001">
    <property type="protein sequence ID" value="SFL75424.1"/>
    <property type="molecule type" value="Genomic_DNA"/>
</dbReference>
<keyword evidence="5" id="KW-1185">Reference proteome</keyword>
<reference evidence="4 5" key="1">
    <citation type="submission" date="2016-10" db="EMBL/GenBank/DDBJ databases">
        <authorList>
            <person name="de Groot N.N."/>
        </authorList>
    </citation>
    <scope>NUCLEOTIDE SEQUENCE [LARGE SCALE GENOMIC DNA]</scope>
    <source>
        <strain evidence="4 5">DSM 15283</strain>
    </source>
</reference>
<dbReference type="Pfam" id="PF01312">
    <property type="entry name" value="Bac_export_2"/>
    <property type="match status" value="1"/>
</dbReference>
<evidence type="ECO:0000313" key="5">
    <source>
        <dbReference type="Proteomes" id="UP000199144"/>
    </source>
</evidence>
<evidence type="ECO:0000313" key="4">
    <source>
        <dbReference type="EMBL" id="SFL75424.1"/>
    </source>
</evidence>
<dbReference type="RefSeq" id="WP_093092081.1">
    <property type="nucleotide sequence ID" value="NZ_FOTQ01000001.1"/>
</dbReference>
<feature type="transmembrane region" description="Helical" evidence="3">
    <location>
        <begin position="34"/>
        <end position="56"/>
    </location>
</feature>
<gene>
    <name evidence="4" type="ORF">SAMN04488042_1011382</name>
</gene>
<dbReference type="GO" id="GO:0009306">
    <property type="term" value="P:protein secretion"/>
    <property type="evidence" value="ECO:0007669"/>
    <property type="project" value="InterPro"/>
</dbReference>
<evidence type="ECO:0000256" key="3">
    <source>
        <dbReference type="SAM" id="Phobius"/>
    </source>
</evidence>
<feature type="transmembrane region" description="Helical" evidence="3">
    <location>
        <begin position="92"/>
        <end position="113"/>
    </location>
</feature>
<keyword evidence="4" id="KW-0282">Flagellum</keyword>
<evidence type="ECO:0000256" key="1">
    <source>
        <dbReference type="ARBA" id="ARBA00010690"/>
    </source>
</evidence>